<dbReference type="EMBL" id="QGNW01000037">
    <property type="protein sequence ID" value="RVX09654.1"/>
    <property type="molecule type" value="Genomic_DNA"/>
</dbReference>
<name>A0A438JL31_VITVI</name>
<sequence>MRKPFVISGNISEDLFECSNSFLHPPKPTYIPSKEEVSELLRRIPSFTDREPPVQDIGTFFPAMQGILIEMNENSNQSFMARVPYGTPDTVIARIIHMKDYTTFETTEMVMITEVRNLMWQQAHLFQRLEATKTMRAYIVHNMDGNEEILANLGTTMSEVVAARKLVEKSVSLLRKDKEENKEASQVEAHWLAEETATMDVEKEKVEEETIWLKRELQNL</sequence>
<comment type="caution">
    <text evidence="1">The sequence shown here is derived from an EMBL/GenBank/DDBJ whole genome shotgun (WGS) entry which is preliminary data.</text>
</comment>
<organism evidence="1 2">
    <name type="scientific">Vitis vinifera</name>
    <name type="common">Grape</name>
    <dbReference type="NCBI Taxonomy" id="29760"/>
    <lineage>
        <taxon>Eukaryota</taxon>
        <taxon>Viridiplantae</taxon>
        <taxon>Streptophyta</taxon>
        <taxon>Embryophyta</taxon>
        <taxon>Tracheophyta</taxon>
        <taxon>Spermatophyta</taxon>
        <taxon>Magnoliopsida</taxon>
        <taxon>eudicotyledons</taxon>
        <taxon>Gunneridae</taxon>
        <taxon>Pentapetalae</taxon>
        <taxon>rosids</taxon>
        <taxon>Vitales</taxon>
        <taxon>Vitaceae</taxon>
        <taxon>Viteae</taxon>
        <taxon>Vitis</taxon>
    </lineage>
</organism>
<reference evidence="1 2" key="1">
    <citation type="journal article" date="2018" name="PLoS Genet.">
        <title>Population sequencing reveals clonal diversity and ancestral inbreeding in the grapevine cultivar Chardonnay.</title>
        <authorList>
            <person name="Roach M.J."/>
            <person name="Johnson D.L."/>
            <person name="Bohlmann J."/>
            <person name="van Vuuren H.J."/>
            <person name="Jones S.J."/>
            <person name="Pretorius I.S."/>
            <person name="Schmidt S.A."/>
            <person name="Borneman A.R."/>
        </authorList>
    </citation>
    <scope>NUCLEOTIDE SEQUENCE [LARGE SCALE GENOMIC DNA]</scope>
    <source>
        <strain evidence="2">cv. Chardonnay</strain>
        <tissue evidence="1">Leaf</tissue>
    </source>
</reference>
<accession>A0A438JL31</accession>
<gene>
    <name evidence="1" type="ORF">CK203_012470</name>
</gene>
<protein>
    <submittedName>
        <fullName evidence="1">Uncharacterized protein</fullName>
    </submittedName>
</protein>
<proteinExistence type="predicted"/>
<dbReference type="Proteomes" id="UP000288805">
    <property type="component" value="Unassembled WGS sequence"/>
</dbReference>
<evidence type="ECO:0000313" key="2">
    <source>
        <dbReference type="Proteomes" id="UP000288805"/>
    </source>
</evidence>
<evidence type="ECO:0000313" key="1">
    <source>
        <dbReference type="EMBL" id="RVX09654.1"/>
    </source>
</evidence>
<dbReference type="AlphaFoldDB" id="A0A438JL31"/>